<dbReference type="EMBL" id="CDMZ01001640">
    <property type="protein sequence ID" value="CEM35526.1"/>
    <property type="molecule type" value="Genomic_DNA"/>
</dbReference>
<dbReference type="GO" id="GO:0005634">
    <property type="term" value="C:nucleus"/>
    <property type="evidence" value="ECO:0007669"/>
    <property type="project" value="TreeGrafter"/>
</dbReference>
<feature type="compositionally biased region" description="Low complexity" evidence="1">
    <location>
        <begin position="63"/>
        <end position="74"/>
    </location>
</feature>
<feature type="domain" description="Peptidase C19 ubiquitin carboxyl-terminal hydrolase" evidence="2">
    <location>
        <begin position="799"/>
        <end position="1194"/>
    </location>
</feature>
<evidence type="ECO:0000256" key="1">
    <source>
        <dbReference type="SAM" id="MobiDB-lite"/>
    </source>
</evidence>
<feature type="compositionally biased region" description="Basic and acidic residues" evidence="1">
    <location>
        <begin position="49"/>
        <end position="62"/>
    </location>
</feature>
<feature type="region of interest" description="Disordered" evidence="1">
    <location>
        <begin position="1005"/>
        <end position="1051"/>
    </location>
</feature>
<dbReference type="Pfam" id="PF00443">
    <property type="entry name" value="UCH"/>
    <property type="match status" value="1"/>
</dbReference>
<dbReference type="GO" id="GO:0004843">
    <property type="term" value="F:cysteine-type deubiquitinase activity"/>
    <property type="evidence" value="ECO:0007669"/>
    <property type="project" value="InterPro"/>
</dbReference>
<sequence>DGTKGEEAPVETGQAPAAAPDESEDGSKGEEAPVETGQVLAAAPDESEDGTKGKEAPVETREVTVTTETASVDTDSSDDVEEIGRGFSQAPLPPRKRPCAPMTKQYCINYLKEKWAGLELEGGEAWISSHALACLYRFILGQFRDKGRMVILDPDLLTDRLATRGGHHQSPHVKDSIWIPYSREKTLFPLSSAEVIQWPVGFGNCHWVLGEIFPRKKQRGGQIIFLDPQIECPVKRRERSPVFKAHWLILQAHLAKEWPGDEFEGGFSFKYRFVGLQPDDNGIDCGLFVWRLSAVFASVRETASPDILAKEPDWPLADLTSYPATELTSIQAMRRREAESTAVTSAGGVVEELGSDCNRAPVGKSEDAEVLVTDAAAEAESTAVTSAGGVVEELGSDCDRAPVGKSEDAEVLVTDAAAEAESTAVTSAGGVVEELGSDCDRAPVGKSEDAEVLMTDAAAVGPLSLQKEKRRGRLKRKVYDDSDEEEEMEKEKGEGEDGSTRGLGIPEAPRKQARRSASSPPDSSEEQTREATAHAAEMRLLVQLLQAHMRGAAPQGEMYASTVTAALLRDAALGKKNDRTKKYGSGPPGIEFFLNLVGPKVGLVGLGEQIREERGGGKGEAPPVRTKQDYTFFDLKKHRAQHVSHEQWEKECTDAARLQRSREDLKKNMEDRKRRLHTSRSICGGLGEVRTRFLAQRTIAELELMVKSARLTQESGRNTLETALKAAMLQLALDRMKQNPPLCPNANCPYTNHPGTSCAEEKARRKGPVLPQLPEPEDLVTTREPKRVLRGLQNPMGDLICFLNACAQFLLAFPDFRDLSRHRCTLVPSNLEVVLLLGALVFEVLTPCRESLTDVSFENGGGVNFEARLKGGPSRLISQLRGRQDFTARFEQKTMHDAHECLDFLLSSFDPRPVKQGEEEEYFISFPQKTAFRRYDPSTRIRVLDDKDPKNTSILVPNCLFIQSLQGQFRVIGECSDCHTAAVSRIESFRMLVLDLLAKQADEAEEAERKRRGRVPEPQPVREHGERSVGQGGGIQKRPRGLVGGAPGDSKCPRLTKDRAVALNLQEAFCLEAEEEAKPATGLCLAGPKKTGAERRVCGYQGSITVDFKELVDDYFGNRGHCGGQGKCKKCGGRDTHRNSFRKIVVLPRYIVFQIARFRAFRTSTRSKVCSKVRLPIHFDFAPYMAAEASAQTTTGQLWRSSATTASLHRVATIPCAAKGEENIDLVFMQRVERVVPNWTANQKALDEILMDLEALYLDDIKKQRVDALRVIHNI</sequence>
<reference evidence="3" key="1">
    <citation type="submission" date="2014-11" db="EMBL/GenBank/DDBJ databases">
        <authorList>
            <person name="Otto D Thomas"/>
            <person name="Naeem Raeece"/>
        </authorList>
    </citation>
    <scope>NUCLEOTIDE SEQUENCE</scope>
</reference>
<gene>
    <name evidence="3" type="ORF">Cvel_23740</name>
</gene>
<organism evidence="3">
    <name type="scientific">Chromera velia CCMP2878</name>
    <dbReference type="NCBI Taxonomy" id="1169474"/>
    <lineage>
        <taxon>Eukaryota</taxon>
        <taxon>Sar</taxon>
        <taxon>Alveolata</taxon>
        <taxon>Colpodellida</taxon>
        <taxon>Chromeraceae</taxon>
        <taxon>Chromera</taxon>
    </lineage>
</organism>
<dbReference type="InterPro" id="IPR050164">
    <property type="entry name" value="Peptidase_C19"/>
</dbReference>
<dbReference type="Gene3D" id="3.90.70.10">
    <property type="entry name" value="Cysteine proteinases"/>
    <property type="match status" value="1"/>
</dbReference>
<feature type="non-terminal residue" evidence="3">
    <location>
        <position position="1"/>
    </location>
</feature>
<feature type="region of interest" description="Disordered" evidence="1">
    <location>
        <begin position="469"/>
        <end position="532"/>
    </location>
</feature>
<evidence type="ECO:0000259" key="2">
    <source>
        <dbReference type="Pfam" id="PF00443"/>
    </source>
</evidence>
<dbReference type="VEuPathDB" id="CryptoDB:Cvel_23740"/>
<dbReference type="GO" id="GO:0005829">
    <property type="term" value="C:cytosol"/>
    <property type="evidence" value="ECO:0007669"/>
    <property type="project" value="TreeGrafter"/>
</dbReference>
<dbReference type="InterPro" id="IPR001394">
    <property type="entry name" value="Peptidase_C19_UCH"/>
</dbReference>
<name>A0A0G4GX09_9ALVE</name>
<feature type="region of interest" description="Disordered" evidence="1">
    <location>
        <begin position="1"/>
        <end position="96"/>
    </location>
</feature>
<accession>A0A0G4GX09</accession>
<dbReference type="InterPro" id="IPR038765">
    <property type="entry name" value="Papain-like_cys_pep_sf"/>
</dbReference>
<protein>
    <recommendedName>
        <fullName evidence="2">Peptidase C19 ubiquitin carboxyl-terminal hydrolase domain-containing protein</fullName>
    </recommendedName>
</protein>
<proteinExistence type="predicted"/>
<evidence type="ECO:0000313" key="3">
    <source>
        <dbReference type="EMBL" id="CEM35526.1"/>
    </source>
</evidence>
<dbReference type="GO" id="GO:0016579">
    <property type="term" value="P:protein deubiquitination"/>
    <property type="evidence" value="ECO:0007669"/>
    <property type="project" value="InterPro"/>
</dbReference>
<dbReference type="PANTHER" id="PTHR24006">
    <property type="entry name" value="UBIQUITIN CARBOXYL-TERMINAL HYDROLASE"/>
    <property type="match status" value="1"/>
</dbReference>
<feature type="compositionally biased region" description="Basic and acidic residues" evidence="1">
    <location>
        <begin position="489"/>
        <end position="499"/>
    </location>
</feature>
<dbReference type="AlphaFoldDB" id="A0A0G4GX09"/>
<dbReference type="SUPFAM" id="SSF54001">
    <property type="entry name" value="Cysteine proteinases"/>
    <property type="match status" value="2"/>
</dbReference>